<gene>
    <name evidence="1" type="ORF">ACOF00016_LOCUS12111</name>
</gene>
<sequence>MECRRTSSLVPHGGVWHCLSSSTSTIPTLCDDWLRLHREPSYWIPGVEVFCSSTPPPGNCLSAMTVEGTLSNSSSVVWNEPVLCSSLSSSKKESRLQVCNQVNSQRLY</sequence>
<protein>
    <submittedName>
        <fullName evidence="1">Uncharacterized protein</fullName>
    </submittedName>
</protein>
<accession>A0A7S3L7Y1</accession>
<evidence type="ECO:0000313" key="1">
    <source>
        <dbReference type="EMBL" id="CAE0414944.1"/>
    </source>
</evidence>
<proteinExistence type="predicted"/>
<organism evidence="1">
    <name type="scientific">Amphora coffeiformis</name>
    <dbReference type="NCBI Taxonomy" id="265554"/>
    <lineage>
        <taxon>Eukaryota</taxon>
        <taxon>Sar</taxon>
        <taxon>Stramenopiles</taxon>
        <taxon>Ochrophyta</taxon>
        <taxon>Bacillariophyta</taxon>
        <taxon>Bacillariophyceae</taxon>
        <taxon>Bacillariophycidae</taxon>
        <taxon>Thalassiophysales</taxon>
        <taxon>Catenulaceae</taxon>
        <taxon>Amphora</taxon>
    </lineage>
</organism>
<name>A0A7S3L7Y1_9STRA</name>
<dbReference type="AlphaFoldDB" id="A0A7S3L7Y1"/>
<reference evidence="1" key="1">
    <citation type="submission" date="2021-01" db="EMBL/GenBank/DDBJ databases">
        <authorList>
            <person name="Corre E."/>
            <person name="Pelletier E."/>
            <person name="Niang G."/>
            <person name="Scheremetjew M."/>
            <person name="Finn R."/>
            <person name="Kale V."/>
            <person name="Holt S."/>
            <person name="Cochrane G."/>
            <person name="Meng A."/>
            <person name="Brown T."/>
            <person name="Cohen L."/>
        </authorList>
    </citation>
    <scope>NUCLEOTIDE SEQUENCE</scope>
    <source>
        <strain evidence="1">CCMP127</strain>
    </source>
</reference>
<dbReference type="EMBL" id="HBIM01015333">
    <property type="protein sequence ID" value="CAE0414944.1"/>
    <property type="molecule type" value="Transcribed_RNA"/>
</dbReference>